<dbReference type="SMART" id="SM00248">
    <property type="entry name" value="ANK"/>
    <property type="match status" value="5"/>
</dbReference>
<dbReference type="OrthoDB" id="76098at2759"/>
<evidence type="ECO:0000256" key="2">
    <source>
        <dbReference type="ARBA" id="ARBA00023043"/>
    </source>
</evidence>
<accession>A0A139A656</accession>
<dbReference type="InterPro" id="IPR036770">
    <property type="entry name" value="Ankyrin_rpt-contain_sf"/>
</dbReference>
<dbReference type="InterPro" id="IPR002110">
    <property type="entry name" value="Ankyrin_rpt"/>
</dbReference>
<dbReference type="SUPFAM" id="SSF48403">
    <property type="entry name" value="Ankyrin repeat"/>
    <property type="match status" value="1"/>
</dbReference>
<dbReference type="AlphaFoldDB" id="A0A139A656"/>
<organism evidence="3 4">
    <name type="scientific">Gonapodya prolifera (strain JEL478)</name>
    <name type="common">Monoblepharis prolifera</name>
    <dbReference type="NCBI Taxonomy" id="1344416"/>
    <lineage>
        <taxon>Eukaryota</taxon>
        <taxon>Fungi</taxon>
        <taxon>Fungi incertae sedis</taxon>
        <taxon>Chytridiomycota</taxon>
        <taxon>Chytridiomycota incertae sedis</taxon>
        <taxon>Monoblepharidomycetes</taxon>
        <taxon>Monoblepharidales</taxon>
        <taxon>Gonapodyaceae</taxon>
        <taxon>Gonapodya</taxon>
    </lineage>
</organism>
<dbReference type="Proteomes" id="UP000070544">
    <property type="component" value="Unassembled WGS sequence"/>
</dbReference>
<proteinExistence type="predicted"/>
<dbReference type="STRING" id="1344416.A0A139A656"/>
<dbReference type="EMBL" id="KQ965791">
    <property type="protein sequence ID" value="KXS12138.1"/>
    <property type="molecule type" value="Genomic_DNA"/>
</dbReference>
<name>A0A139A656_GONPJ</name>
<gene>
    <name evidence="3" type="ORF">M427DRAFT_147293</name>
</gene>
<sequence length="463" mass="50672">MADEVWPVLALPSAKSEAPEGMSPFVPREKRGIWTGSCYVPLKVSGRQSGDEVLVEPRDIQAHTPSAASALALANAPGAVTFFFKGNAISLGIGLTGSRGCKFDPKDRRAVEDQALPRPQVIMFAQFEVDGQRPPGLFSSTSRQSKRETTETVHTALVGGFADKVMIVLLDFRVTVKRSSGDAIHTCEQESRSIMERAKPARLKRVIRIRKFRLLSLPGEIIHQIGMYCFRHPLAFRTDTLNHRLRGTFSNPRGIAALRAAAEGHIDSVRCLLESDADTSNSAATKQAIKEAIWHNCCDVVQLLLERGAVHSIKQIVEAAAEYGKVPVLRILLDHSGRVPDTTLLALASRFGRTGAVRFLLERGDRDDDRNSALTIAMYRDARIARLLLKRLTCDLAAKNNALALAAEEFRADVVAVLLRHGADLGEQRDVEIRLYANRGKSIRESASGAQKTGSGCGWNSCC</sequence>
<dbReference type="PANTHER" id="PTHR24123:SF33">
    <property type="entry name" value="PROTEIN HOS4"/>
    <property type="match status" value="1"/>
</dbReference>
<reference evidence="3 4" key="1">
    <citation type="journal article" date="2015" name="Genome Biol. Evol.">
        <title>Phylogenomic analyses indicate that early fungi evolved digesting cell walls of algal ancestors of land plants.</title>
        <authorList>
            <person name="Chang Y."/>
            <person name="Wang S."/>
            <person name="Sekimoto S."/>
            <person name="Aerts A.L."/>
            <person name="Choi C."/>
            <person name="Clum A."/>
            <person name="LaButti K.M."/>
            <person name="Lindquist E.A."/>
            <person name="Yee Ngan C."/>
            <person name="Ohm R.A."/>
            <person name="Salamov A.A."/>
            <person name="Grigoriev I.V."/>
            <person name="Spatafora J.W."/>
            <person name="Berbee M.L."/>
        </authorList>
    </citation>
    <scope>NUCLEOTIDE SEQUENCE [LARGE SCALE GENOMIC DNA]</scope>
    <source>
        <strain evidence="3 4">JEL478</strain>
    </source>
</reference>
<keyword evidence="1" id="KW-0677">Repeat</keyword>
<protein>
    <submittedName>
        <fullName evidence="3">Uncharacterized protein</fullName>
    </submittedName>
</protein>
<dbReference type="InterPro" id="IPR051165">
    <property type="entry name" value="Multifunctional_ANK_Repeat"/>
</dbReference>
<dbReference type="PANTHER" id="PTHR24123">
    <property type="entry name" value="ANKYRIN REPEAT-CONTAINING"/>
    <property type="match status" value="1"/>
</dbReference>
<dbReference type="Gene3D" id="1.25.40.20">
    <property type="entry name" value="Ankyrin repeat-containing domain"/>
    <property type="match status" value="2"/>
</dbReference>
<evidence type="ECO:0000313" key="3">
    <source>
        <dbReference type="EMBL" id="KXS12138.1"/>
    </source>
</evidence>
<dbReference type="Pfam" id="PF12796">
    <property type="entry name" value="Ank_2"/>
    <property type="match status" value="1"/>
</dbReference>
<keyword evidence="2" id="KW-0040">ANK repeat</keyword>
<evidence type="ECO:0000313" key="4">
    <source>
        <dbReference type="Proteomes" id="UP000070544"/>
    </source>
</evidence>
<evidence type="ECO:0000256" key="1">
    <source>
        <dbReference type="ARBA" id="ARBA00022737"/>
    </source>
</evidence>
<keyword evidence="4" id="KW-1185">Reference proteome</keyword>